<dbReference type="EMBL" id="CP059833">
    <property type="protein sequence ID" value="QMV84410.1"/>
    <property type="molecule type" value="Genomic_DNA"/>
</dbReference>
<keyword evidence="3" id="KW-1185">Reference proteome</keyword>
<evidence type="ECO:0000313" key="3">
    <source>
        <dbReference type="Proteomes" id="UP000515570"/>
    </source>
</evidence>
<feature type="transmembrane region" description="Helical" evidence="1">
    <location>
        <begin position="12"/>
        <end position="32"/>
    </location>
</feature>
<keyword evidence="1" id="KW-0812">Transmembrane</keyword>
<dbReference type="AlphaFoldDB" id="A0A7G5FCR9"/>
<dbReference type="RefSeq" id="WP_182385219.1">
    <property type="nucleotide sequence ID" value="NZ_CP059833.1"/>
</dbReference>
<name>A0A7G5FCR9_9CORY</name>
<sequence>MDKKALRGISAANFGYTFILFLIGVSIFRLVFFQELSSPIGLLVSDVKSIHIPLEALKEGQPAIFLSSFVIKTIASIALCVTLLLAGRNFLKGDFFNRTNVKMFKVASWAALAYFFGQFFEMTGNNWVSATEGVQRNALPNGVDDPAFIPMYILMMVLTVTAIALNRAVKMQEDQEGLI</sequence>
<gene>
    <name evidence="2" type="ORF">HW450_08520</name>
</gene>
<feature type="transmembrane region" description="Helical" evidence="1">
    <location>
        <begin position="63"/>
        <end position="86"/>
    </location>
</feature>
<protein>
    <submittedName>
        <fullName evidence="2">DUF2975 domain-containing protein</fullName>
    </submittedName>
</protein>
<keyword evidence="1" id="KW-0472">Membrane</keyword>
<keyword evidence="1" id="KW-1133">Transmembrane helix</keyword>
<reference evidence="2 3" key="1">
    <citation type="submission" date="2020-07" db="EMBL/GenBank/DDBJ databases">
        <title>non toxigenic Corynebacterium sp. nov from a clinical source.</title>
        <authorList>
            <person name="Bernier A.-M."/>
            <person name="Bernard K."/>
        </authorList>
    </citation>
    <scope>NUCLEOTIDE SEQUENCE [LARGE SCALE GENOMIC DNA]</scope>
    <source>
        <strain evidence="3">NML 93-0612</strain>
    </source>
</reference>
<feature type="transmembrane region" description="Helical" evidence="1">
    <location>
        <begin position="147"/>
        <end position="165"/>
    </location>
</feature>
<dbReference type="Proteomes" id="UP000515570">
    <property type="component" value="Chromosome"/>
</dbReference>
<feature type="transmembrane region" description="Helical" evidence="1">
    <location>
        <begin position="106"/>
        <end position="127"/>
    </location>
</feature>
<organism evidence="2 3">
    <name type="scientific">Corynebacterium hindlerae</name>
    <dbReference type="NCBI Taxonomy" id="699041"/>
    <lineage>
        <taxon>Bacteria</taxon>
        <taxon>Bacillati</taxon>
        <taxon>Actinomycetota</taxon>
        <taxon>Actinomycetes</taxon>
        <taxon>Mycobacteriales</taxon>
        <taxon>Corynebacteriaceae</taxon>
        <taxon>Corynebacterium</taxon>
    </lineage>
</organism>
<proteinExistence type="predicted"/>
<evidence type="ECO:0000256" key="1">
    <source>
        <dbReference type="SAM" id="Phobius"/>
    </source>
</evidence>
<evidence type="ECO:0000313" key="2">
    <source>
        <dbReference type="EMBL" id="QMV84410.1"/>
    </source>
</evidence>
<accession>A0A7G5FCR9</accession>